<dbReference type="EMBL" id="JAQQPM010000003">
    <property type="protein sequence ID" value="KAK2069971.1"/>
    <property type="molecule type" value="Genomic_DNA"/>
</dbReference>
<evidence type="ECO:0000313" key="4">
    <source>
        <dbReference type="EMBL" id="KAK2069971.1"/>
    </source>
</evidence>
<name>A0AAD9I2U0_9PEZI</name>
<sequence>MDSLTPAASKAEEGREKNKVLLTGGTGFIASHILDCLLDQGFDVVVTVRSDEKGDRILSSLPPSTPSHPLPSVTYAVVPDIAVPGAFDACLATATPPFTHVIHTASPVLPQLAPDADVAAVLLRPAIDGTTGILASIARHAPSVRRVVLTSSSAAILHPTPQGEHTVAVYDETHWAPADWDEAVHPRPHTRADYAYCTSKVLAERAAWAFVAAADAPFDLVTICNTYTFGPVPRHLPGLGAVNVSNGRIRDLVAGAWADRARPLPPTGPVPTFVDVRDVALAHVRALTAPAAGGERFYVVAGYFSNQRLAAAARRAFGRELAGRLPPEDAEDDFPARVFGFDNAKSRRLLGLEYRGLDESVRDTVASLLEHGAEARA</sequence>
<dbReference type="AlphaFoldDB" id="A0AAD9I2U0"/>
<evidence type="ECO:0000259" key="3">
    <source>
        <dbReference type="Pfam" id="PF01370"/>
    </source>
</evidence>
<evidence type="ECO:0000256" key="2">
    <source>
        <dbReference type="ARBA" id="ARBA00023445"/>
    </source>
</evidence>
<dbReference type="GO" id="GO:0016616">
    <property type="term" value="F:oxidoreductase activity, acting on the CH-OH group of donors, NAD or NADP as acceptor"/>
    <property type="evidence" value="ECO:0007669"/>
    <property type="project" value="TreeGrafter"/>
</dbReference>
<feature type="domain" description="NAD-dependent epimerase/dehydratase" evidence="3">
    <location>
        <begin position="20"/>
        <end position="300"/>
    </location>
</feature>
<dbReference type="Gene3D" id="3.40.50.720">
    <property type="entry name" value="NAD(P)-binding Rossmann-like Domain"/>
    <property type="match status" value="1"/>
</dbReference>
<comment type="similarity">
    <text evidence="2">Belongs to the NAD(P)-dependent epimerase/dehydratase family. Dihydroflavonol-4-reductase subfamily.</text>
</comment>
<comment type="caution">
    <text evidence="4">The sequence shown here is derived from an EMBL/GenBank/DDBJ whole genome shotgun (WGS) entry which is preliminary data.</text>
</comment>
<dbReference type="Pfam" id="PF01370">
    <property type="entry name" value="Epimerase"/>
    <property type="match status" value="1"/>
</dbReference>
<reference evidence="4" key="1">
    <citation type="journal article" date="2023" name="Mol. Plant Microbe Interact.">
        <title>Elucidating the Obligate Nature and Biological Capacity of an Invasive Fungal Corn Pathogen.</title>
        <authorList>
            <person name="MacCready J.S."/>
            <person name="Roggenkamp E.M."/>
            <person name="Gdanetz K."/>
            <person name="Chilvers M.I."/>
        </authorList>
    </citation>
    <scope>NUCLEOTIDE SEQUENCE</scope>
    <source>
        <strain evidence="4">PM02</strain>
    </source>
</reference>
<dbReference type="InterPro" id="IPR050425">
    <property type="entry name" value="NAD(P)_dehydrat-like"/>
</dbReference>
<dbReference type="PANTHER" id="PTHR10366:SF564">
    <property type="entry name" value="STEROL-4-ALPHA-CARBOXYLATE 3-DEHYDROGENASE, DECARBOXYLATING"/>
    <property type="match status" value="1"/>
</dbReference>
<dbReference type="PANTHER" id="PTHR10366">
    <property type="entry name" value="NAD DEPENDENT EPIMERASE/DEHYDRATASE"/>
    <property type="match status" value="1"/>
</dbReference>
<dbReference type="InterPro" id="IPR001509">
    <property type="entry name" value="Epimerase_deHydtase"/>
</dbReference>
<dbReference type="Proteomes" id="UP001217918">
    <property type="component" value="Unassembled WGS sequence"/>
</dbReference>
<proteinExistence type="inferred from homology"/>
<dbReference type="InterPro" id="IPR036291">
    <property type="entry name" value="NAD(P)-bd_dom_sf"/>
</dbReference>
<accession>A0AAD9I2U0</accession>
<protein>
    <recommendedName>
        <fullName evidence="3">NAD-dependent epimerase/dehydratase domain-containing protein</fullName>
    </recommendedName>
</protein>
<gene>
    <name evidence="4" type="ORF">P8C59_004510</name>
</gene>
<keyword evidence="5" id="KW-1185">Reference proteome</keyword>
<evidence type="ECO:0000256" key="1">
    <source>
        <dbReference type="ARBA" id="ARBA00023002"/>
    </source>
</evidence>
<organism evidence="4 5">
    <name type="scientific">Phyllachora maydis</name>
    <dbReference type="NCBI Taxonomy" id="1825666"/>
    <lineage>
        <taxon>Eukaryota</taxon>
        <taxon>Fungi</taxon>
        <taxon>Dikarya</taxon>
        <taxon>Ascomycota</taxon>
        <taxon>Pezizomycotina</taxon>
        <taxon>Sordariomycetes</taxon>
        <taxon>Sordariomycetidae</taxon>
        <taxon>Phyllachorales</taxon>
        <taxon>Phyllachoraceae</taxon>
        <taxon>Phyllachora</taxon>
    </lineage>
</organism>
<keyword evidence="1" id="KW-0560">Oxidoreductase</keyword>
<evidence type="ECO:0000313" key="5">
    <source>
        <dbReference type="Proteomes" id="UP001217918"/>
    </source>
</evidence>
<dbReference type="SUPFAM" id="SSF51735">
    <property type="entry name" value="NAD(P)-binding Rossmann-fold domains"/>
    <property type="match status" value="1"/>
</dbReference>